<evidence type="ECO:0000256" key="1">
    <source>
        <dbReference type="SAM" id="MobiDB-lite"/>
    </source>
</evidence>
<gene>
    <name evidence="2" type="ORF">J1792_31740</name>
</gene>
<accession>A0A939JQ75</accession>
<comment type="caution">
    <text evidence="2">The sequence shown here is derived from an EMBL/GenBank/DDBJ whole genome shotgun (WGS) entry which is preliminary data.</text>
</comment>
<evidence type="ECO:0000313" key="2">
    <source>
        <dbReference type="EMBL" id="MBO0657131.1"/>
    </source>
</evidence>
<dbReference type="Proteomes" id="UP000664781">
    <property type="component" value="Unassembled WGS sequence"/>
</dbReference>
<keyword evidence="3" id="KW-1185">Reference proteome</keyword>
<protein>
    <submittedName>
        <fullName evidence="2">Uncharacterized protein</fullName>
    </submittedName>
</protein>
<dbReference type="RefSeq" id="WP_143587690.1">
    <property type="nucleotide sequence ID" value="NZ_JAFMOF010000006.1"/>
</dbReference>
<sequence>MFGGVPVEPGRQIVQVGAAEPPLERLCRGVVAVFEDSVPIPDPGKVGEVVPSRSGEADRGSSYLLCPLPGRSGRMTVMPAPPESTRRSLELYLGEHARTVWLSGVA</sequence>
<reference evidence="2" key="1">
    <citation type="submission" date="2021-03" db="EMBL/GenBank/DDBJ databases">
        <title>Streptomyces strains.</title>
        <authorList>
            <person name="Lund M.B."/>
            <person name="Toerring T."/>
        </authorList>
    </citation>
    <scope>NUCLEOTIDE SEQUENCE</scope>
    <source>
        <strain evidence="2">JCM 4242</strain>
    </source>
</reference>
<proteinExistence type="predicted"/>
<dbReference type="AlphaFoldDB" id="A0A939JQ75"/>
<feature type="region of interest" description="Disordered" evidence="1">
    <location>
        <begin position="43"/>
        <end position="63"/>
    </location>
</feature>
<dbReference type="EMBL" id="JAFMOF010000006">
    <property type="protein sequence ID" value="MBO0657131.1"/>
    <property type="molecule type" value="Genomic_DNA"/>
</dbReference>
<evidence type="ECO:0000313" key="3">
    <source>
        <dbReference type="Proteomes" id="UP000664781"/>
    </source>
</evidence>
<name>A0A939JQ75_9ACTN</name>
<organism evidence="2 3">
    <name type="scientific">Streptomyces triculaminicus</name>
    <dbReference type="NCBI Taxonomy" id="2816232"/>
    <lineage>
        <taxon>Bacteria</taxon>
        <taxon>Bacillati</taxon>
        <taxon>Actinomycetota</taxon>
        <taxon>Actinomycetes</taxon>
        <taxon>Kitasatosporales</taxon>
        <taxon>Streptomycetaceae</taxon>
        <taxon>Streptomyces</taxon>
    </lineage>
</organism>